<feature type="chain" id="PRO_5012660040" description="Azaphilone pigments biosynthesis cluster protein L N-terminal domain-containing protein" evidence="2">
    <location>
        <begin position="19"/>
        <end position="400"/>
    </location>
</feature>
<feature type="signal peptide" evidence="2">
    <location>
        <begin position="1"/>
        <end position="18"/>
    </location>
</feature>
<sequence length="400" mass="44870">MAEVVGTLSAITSLVTLALQSSITLYQTVQSLQSRDKVIRELRQEIEALQGVLQALGESIYDVEVDLTVLEQPLKRCNKACGEFNDLIIKCTSHSTQEQNSKRDWLRLRYMGGDITNFKDMLSSYKSTISIALAYANLRTTKTTRGVLEEYKNLIENTKCDLENHLQDIQAKLQIACAQGPATAGLDPVELQLMEDEKSSTQKSLEICEQFLSLVDRSRPTLVGEVTNPSRLVDRASSSRNHNVSWLINAEGLNSTCKEIMSWKLRLLQHLYGVDRNVQGQQRYLPYLNNEQESEEQTFREELSGTETLLNFCKRIEEEEARQLRTHYFEDVTTGDNSRQAIVTTLDDLISAKRIKSGDNSLQALGNMSDESIQSFFSGAGADAGSKNQGKGKKKDEASH</sequence>
<dbReference type="Pfam" id="PF17111">
    <property type="entry name" value="PigL_N"/>
    <property type="match status" value="1"/>
</dbReference>
<name>A0A1Q5SNX5_9EURO</name>
<gene>
    <name evidence="4" type="ORF">PENSUB_13793</name>
</gene>
<feature type="region of interest" description="Disordered" evidence="1">
    <location>
        <begin position="376"/>
        <end position="400"/>
    </location>
</feature>
<proteinExistence type="predicted"/>
<dbReference type="AlphaFoldDB" id="A0A1Q5SNX5"/>
<dbReference type="Proteomes" id="UP000186955">
    <property type="component" value="Unassembled WGS sequence"/>
</dbReference>
<evidence type="ECO:0000313" key="5">
    <source>
        <dbReference type="Proteomes" id="UP000186955"/>
    </source>
</evidence>
<dbReference type="InterPro" id="IPR031348">
    <property type="entry name" value="PigL_N"/>
</dbReference>
<accession>A0A1Q5SNX5</accession>
<dbReference type="OrthoDB" id="5068804at2759"/>
<evidence type="ECO:0000313" key="4">
    <source>
        <dbReference type="EMBL" id="OKO89727.1"/>
    </source>
</evidence>
<protein>
    <recommendedName>
        <fullName evidence="3">Azaphilone pigments biosynthesis cluster protein L N-terminal domain-containing protein</fullName>
    </recommendedName>
</protein>
<dbReference type="STRING" id="1316194.A0A1Q5SNX5"/>
<dbReference type="EMBL" id="MNBE01000773">
    <property type="protein sequence ID" value="OKO89727.1"/>
    <property type="molecule type" value="Genomic_DNA"/>
</dbReference>
<keyword evidence="2" id="KW-0732">Signal</keyword>
<evidence type="ECO:0000256" key="2">
    <source>
        <dbReference type="SAM" id="SignalP"/>
    </source>
</evidence>
<evidence type="ECO:0000259" key="3">
    <source>
        <dbReference type="Pfam" id="PF17111"/>
    </source>
</evidence>
<organism evidence="4 5">
    <name type="scientific">Penicillium subrubescens</name>
    <dbReference type="NCBI Taxonomy" id="1316194"/>
    <lineage>
        <taxon>Eukaryota</taxon>
        <taxon>Fungi</taxon>
        <taxon>Dikarya</taxon>
        <taxon>Ascomycota</taxon>
        <taxon>Pezizomycotina</taxon>
        <taxon>Eurotiomycetes</taxon>
        <taxon>Eurotiomycetidae</taxon>
        <taxon>Eurotiales</taxon>
        <taxon>Aspergillaceae</taxon>
        <taxon>Penicillium</taxon>
    </lineage>
</organism>
<reference evidence="4 5" key="1">
    <citation type="submission" date="2016-10" db="EMBL/GenBank/DDBJ databases">
        <title>Genome sequence of the ascomycete fungus Penicillium subrubescens.</title>
        <authorList>
            <person name="De Vries R.P."/>
            <person name="Peng M."/>
            <person name="Dilokpimol A."/>
            <person name="Hilden K."/>
            <person name="Makela M.R."/>
            <person name="Grigoriev I."/>
            <person name="Riley R."/>
            <person name="Granchi Z."/>
        </authorList>
    </citation>
    <scope>NUCLEOTIDE SEQUENCE [LARGE SCALE GENOMIC DNA]</scope>
    <source>
        <strain evidence="4 5">CBS 132785</strain>
    </source>
</reference>
<feature type="domain" description="Azaphilone pigments biosynthesis cluster protein L N-terminal" evidence="3">
    <location>
        <begin position="2"/>
        <end position="209"/>
    </location>
</feature>
<comment type="caution">
    <text evidence="4">The sequence shown here is derived from an EMBL/GenBank/DDBJ whole genome shotgun (WGS) entry which is preliminary data.</text>
</comment>
<keyword evidence="5" id="KW-1185">Reference proteome</keyword>
<evidence type="ECO:0000256" key="1">
    <source>
        <dbReference type="SAM" id="MobiDB-lite"/>
    </source>
</evidence>